<evidence type="ECO:0000313" key="2">
    <source>
        <dbReference type="EMBL" id="MBW6436662.1"/>
    </source>
</evidence>
<comment type="caution">
    <text evidence="2">The sequence shown here is derived from an EMBL/GenBank/DDBJ whole genome shotgun (WGS) entry which is preliminary data.</text>
</comment>
<evidence type="ECO:0000256" key="1">
    <source>
        <dbReference type="SAM" id="Phobius"/>
    </source>
</evidence>
<organism evidence="2 3">
    <name type="scientific">Actinoplanes hulinensis</name>
    <dbReference type="NCBI Taxonomy" id="1144547"/>
    <lineage>
        <taxon>Bacteria</taxon>
        <taxon>Bacillati</taxon>
        <taxon>Actinomycetota</taxon>
        <taxon>Actinomycetes</taxon>
        <taxon>Micromonosporales</taxon>
        <taxon>Micromonosporaceae</taxon>
        <taxon>Actinoplanes</taxon>
    </lineage>
</organism>
<keyword evidence="3" id="KW-1185">Reference proteome</keyword>
<protein>
    <submittedName>
        <fullName evidence="2">Uncharacterized protein</fullName>
    </submittedName>
</protein>
<dbReference type="Proteomes" id="UP001519863">
    <property type="component" value="Unassembled WGS sequence"/>
</dbReference>
<dbReference type="EMBL" id="JAHXZI010000012">
    <property type="protein sequence ID" value="MBW6436662.1"/>
    <property type="molecule type" value="Genomic_DNA"/>
</dbReference>
<evidence type="ECO:0000313" key="3">
    <source>
        <dbReference type="Proteomes" id="UP001519863"/>
    </source>
</evidence>
<keyword evidence="1" id="KW-1133">Transmembrane helix</keyword>
<sequence>MFSRKNQAEKTAEEAWEQLQSAWATAGDSAGRAGRKSRKLAGRAGDRVTYVTDEAWVRANAAASALAGRRPRRPWGLIVVAGLVGIAAGWVAAGTARAALERQAENEEIELAETAVVVTPAPGER</sequence>
<reference evidence="2 3" key="1">
    <citation type="journal article" date="2013" name="Antonie Van Leeuwenhoek">
        <title>Actinoplanes hulinensis sp. nov., a novel actinomycete isolated from soybean root (Glycine max (L.) Merr).</title>
        <authorList>
            <person name="Shen Y."/>
            <person name="Liu C."/>
            <person name="Wang X."/>
            <person name="Zhao J."/>
            <person name="Jia F."/>
            <person name="Zhang Y."/>
            <person name="Wang L."/>
            <person name="Yang D."/>
            <person name="Xiang W."/>
        </authorList>
    </citation>
    <scope>NUCLEOTIDE SEQUENCE [LARGE SCALE GENOMIC DNA]</scope>
    <source>
        <strain evidence="2 3">NEAU-M9</strain>
    </source>
</reference>
<dbReference type="RefSeq" id="WP_220146039.1">
    <property type="nucleotide sequence ID" value="NZ_JAHXZI010000012.1"/>
</dbReference>
<proteinExistence type="predicted"/>
<keyword evidence="1" id="KW-0812">Transmembrane</keyword>
<keyword evidence="1" id="KW-0472">Membrane</keyword>
<feature type="transmembrane region" description="Helical" evidence="1">
    <location>
        <begin position="75"/>
        <end position="93"/>
    </location>
</feature>
<name>A0ABS7B6Z1_9ACTN</name>
<gene>
    <name evidence="2" type="ORF">KZ829_23245</name>
</gene>
<accession>A0ABS7B6Z1</accession>